<dbReference type="Pfam" id="PF00567">
    <property type="entry name" value="TUDOR"/>
    <property type="match status" value="1"/>
</dbReference>
<dbReference type="STRING" id="48699.ENSPLAP00000009318"/>
<keyword evidence="13" id="KW-1185">Reference proteome</keyword>
<evidence type="ECO:0000256" key="7">
    <source>
        <dbReference type="ARBA" id="ARBA00022782"/>
    </source>
</evidence>
<dbReference type="PANTHER" id="PTHR22948:SF19">
    <property type="entry name" value="TUDOR DOMAIN-CONTAINING PROTEIN 5"/>
    <property type="match status" value="1"/>
</dbReference>
<dbReference type="Gene3D" id="2.30.30.140">
    <property type="match status" value="1"/>
</dbReference>
<dbReference type="InterPro" id="IPR025605">
    <property type="entry name" value="OST-HTH/LOTUS_dom"/>
</dbReference>
<feature type="region of interest" description="Disordered" evidence="9">
    <location>
        <begin position="829"/>
        <end position="851"/>
    </location>
</feature>
<evidence type="ECO:0000313" key="12">
    <source>
        <dbReference type="Ensembl" id="ENSPLAP00000009318.1"/>
    </source>
</evidence>
<dbReference type="GO" id="GO:0030154">
    <property type="term" value="P:cell differentiation"/>
    <property type="evidence" value="ECO:0007669"/>
    <property type="project" value="UniProtKB-KW"/>
</dbReference>
<name>A0A3B3U8S5_9TELE</name>
<evidence type="ECO:0000256" key="1">
    <source>
        <dbReference type="ARBA" id="ARBA00004496"/>
    </source>
</evidence>
<feature type="domain" description="Tudor" evidence="10">
    <location>
        <begin position="557"/>
        <end position="615"/>
    </location>
</feature>
<reference evidence="12" key="2">
    <citation type="submission" date="2025-09" db="UniProtKB">
        <authorList>
            <consortium name="Ensembl"/>
        </authorList>
    </citation>
    <scope>IDENTIFICATION</scope>
</reference>
<dbReference type="GeneTree" id="ENSGT00940000159902"/>
<sequence length="900" mass="99527">MSQEELLAKLKKDVRSLLTSTKLGLDPDQLRRDYVAMLGHPMPLKVLGFRNVMDMVQEMPEVVSVNFRADGSLYLKAVSDENTQSIQELVAKQRISKSEKIKKFSSPRYCPRPPFSPLPRRGRPPPALPANLRAQLRILLSQGPLRLSELEASYLRCYGFPLRIHNYGFYSTREMLEAARDMIGIQQGRLGSVLCLKTEAENYERSQNVMRPFMIPSVPMRPFSTPIRTGPIKPPSVSSHKPICNNSDIKVPTTTKSPVLVNQSPLTPPETTLEADHDMSPGSHSPELLENSPDSEQAPCEDGALFHQNVLKLEEELQHQLLENSVAGTVSQELKDKLRKVVGESSAGISVHDLPAEYKRLFGEDLPYLQWGFLSVTELVGALGDIFHLRSAEDNSGNSWMVVDLRDRDNMEPGSEEIDGSTDVNIPGKSYYFTLEESLWENGSETVASDDENNELEFCSQSNIQEMTPEMYPAMQVHSRSPLPLDAMQNERLNPPTRHRARELVEVLVEQVESPGSFYIRFSETEEARALESLMFDMRRCYTCPEVSERYQLLEPFVRQGQVCCVSPNAIWFYRVVIHKVLNSTHVEVFYVDFGDVTLVPIASLKFLKSSFSVLPAQAVPSILAGIQPASDTWTAEATASFRRLCSDQTLVGALDCYTGAVLQLFLCDTHTDQDIYIHTALINQGHGIACDPATAAALCPKVTPVSLYMGEGMVELPEIDEELILSLKSGDGSGQSKESKVVDDVDDDEMPPLELIEDSEFIPHIQVTELTPCSGLLMDQTPPCSDQGAAFTDELTLQTSAPLAPPDLIQTRNTTAAAALCQTEANEVAMASPPTTPSSDSSSSSVQEELNQPAKVLTSLFTEPSSILKRLNQGCTIGSQMSPLLVRNSGIPFPVFGAR</sequence>
<dbReference type="GO" id="GO:0007283">
    <property type="term" value="P:spermatogenesis"/>
    <property type="evidence" value="ECO:0007669"/>
    <property type="project" value="UniProtKB-KW"/>
</dbReference>
<keyword evidence="5" id="KW-0963">Cytoplasm</keyword>
<proteinExistence type="inferred from homology"/>
<feature type="compositionally biased region" description="Polar residues" evidence="9">
    <location>
        <begin position="236"/>
        <end position="265"/>
    </location>
</feature>
<keyword evidence="4" id="KW-0217">Developmental protein</keyword>
<feature type="domain" description="HTH OST-type" evidence="11">
    <location>
        <begin position="330"/>
        <end position="406"/>
    </location>
</feature>
<feature type="region of interest" description="Disordered" evidence="9">
    <location>
        <begin position="232"/>
        <end position="298"/>
    </location>
</feature>
<evidence type="ECO:0000256" key="6">
    <source>
        <dbReference type="ARBA" id="ARBA00022737"/>
    </source>
</evidence>
<comment type="similarity">
    <text evidence="2">Belongs to the TDRD5 family.</text>
</comment>
<organism evidence="12 13">
    <name type="scientific">Poecilia latipinna</name>
    <name type="common">sailfin molly</name>
    <dbReference type="NCBI Taxonomy" id="48699"/>
    <lineage>
        <taxon>Eukaryota</taxon>
        <taxon>Metazoa</taxon>
        <taxon>Chordata</taxon>
        <taxon>Craniata</taxon>
        <taxon>Vertebrata</taxon>
        <taxon>Euteleostomi</taxon>
        <taxon>Actinopterygii</taxon>
        <taxon>Neopterygii</taxon>
        <taxon>Teleostei</taxon>
        <taxon>Neoteleostei</taxon>
        <taxon>Acanthomorphata</taxon>
        <taxon>Ovalentaria</taxon>
        <taxon>Atherinomorphae</taxon>
        <taxon>Cyprinodontiformes</taxon>
        <taxon>Poeciliidae</taxon>
        <taxon>Poeciliinae</taxon>
        <taxon>Poecilia</taxon>
    </lineage>
</organism>
<dbReference type="Gene3D" id="3.30.420.610">
    <property type="entry name" value="LOTUS domain-like"/>
    <property type="match status" value="3"/>
</dbReference>
<feature type="domain" description="HTH OST-type" evidence="11">
    <location>
        <begin position="6"/>
        <end position="79"/>
    </location>
</feature>
<protein>
    <recommendedName>
        <fullName evidence="3">Tudor domain-containing protein 5</fullName>
    </recommendedName>
</protein>
<feature type="region of interest" description="Disordered" evidence="9">
    <location>
        <begin position="105"/>
        <end position="126"/>
    </location>
</feature>
<evidence type="ECO:0000256" key="9">
    <source>
        <dbReference type="SAM" id="MobiDB-lite"/>
    </source>
</evidence>
<evidence type="ECO:0000259" key="10">
    <source>
        <dbReference type="PROSITE" id="PS50304"/>
    </source>
</evidence>
<feature type="domain" description="HTH OST-type" evidence="11">
    <location>
        <begin position="124"/>
        <end position="200"/>
    </location>
</feature>
<keyword evidence="8" id="KW-0744">Spermatogenesis</keyword>
<evidence type="ECO:0000256" key="5">
    <source>
        <dbReference type="ARBA" id="ARBA00022490"/>
    </source>
</evidence>
<evidence type="ECO:0000256" key="8">
    <source>
        <dbReference type="ARBA" id="ARBA00022871"/>
    </source>
</evidence>
<keyword evidence="6" id="KW-0677">Repeat</keyword>
<dbReference type="SUPFAM" id="SSF63748">
    <property type="entry name" value="Tudor/PWWP/MBT"/>
    <property type="match status" value="1"/>
</dbReference>
<dbReference type="InterPro" id="IPR002999">
    <property type="entry name" value="Tudor"/>
</dbReference>
<dbReference type="Proteomes" id="UP000261500">
    <property type="component" value="Unplaced"/>
</dbReference>
<dbReference type="Pfam" id="PF12872">
    <property type="entry name" value="OST-HTH"/>
    <property type="match status" value="3"/>
</dbReference>
<evidence type="ECO:0000259" key="11">
    <source>
        <dbReference type="PROSITE" id="PS51644"/>
    </source>
</evidence>
<feature type="region of interest" description="Disordered" evidence="9">
    <location>
        <begin position="728"/>
        <end position="747"/>
    </location>
</feature>
<evidence type="ECO:0000256" key="3">
    <source>
        <dbReference type="ARBA" id="ARBA00013420"/>
    </source>
</evidence>
<keyword evidence="7" id="KW-0221">Differentiation</keyword>
<dbReference type="AlphaFoldDB" id="A0A3B3U8S5"/>
<comment type="subcellular location">
    <subcellularLocation>
        <location evidence="1">Cytoplasm</location>
    </subcellularLocation>
</comment>
<evidence type="ECO:0000256" key="2">
    <source>
        <dbReference type="ARBA" id="ARBA00010384"/>
    </source>
</evidence>
<dbReference type="InterPro" id="IPR035437">
    <property type="entry name" value="SNase_OB-fold_sf"/>
</dbReference>
<dbReference type="PROSITE" id="PS51644">
    <property type="entry name" value="HTH_OST"/>
    <property type="match status" value="3"/>
</dbReference>
<dbReference type="InterPro" id="IPR050621">
    <property type="entry name" value="Tudor_domain_containing"/>
</dbReference>
<dbReference type="PROSITE" id="PS50304">
    <property type="entry name" value="TUDOR"/>
    <property type="match status" value="1"/>
</dbReference>
<dbReference type="Ensembl" id="ENSPLAT00000001418.1">
    <property type="protein sequence ID" value="ENSPLAP00000009318.1"/>
    <property type="gene ID" value="ENSPLAG00000012088.1"/>
</dbReference>
<dbReference type="Gene3D" id="2.40.50.90">
    <property type="match status" value="1"/>
</dbReference>
<accession>A0A3B3U8S5</accession>
<evidence type="ECO:0000256" key="4">
    <source>
        <dbReference type="ARBA" id="ARBA00022473"/>
    </source>
</evidence>
<dbReference type="InterPro" id="IPR041966">
    <property type="entry name" value="LOTUS-like"/>
</dbReference>
<evidence type="ECO:0000313" key="13">
    <source>
        <dbReference type="Proteomes" id="UP000261500"/>
    </source>
</evidence>
<dbReference type="GO" id="GO:0005737">
    <property type="term" value="C:cytoplasm"/>
    <property type="evidence" value="ECO:0007669"/>
    <property type="project" value="UniProtKB-SubCell"/>
</dbReference>
<dbReference type="PANTHER" id="PTHR22948">
    <property type="entry name" value="TUDOR DOMAIN CONTAINING PROTEIN"/>
    <property type="match status" value="1"/>
</dbReference>
<reference evidence="12" key="1">
    <citation type="submission" date="2025-08" db="UniProtKB">
        <authorList>
            <consortium name="Ensembl"/>
        </authorList>
    </citation>
    <scope>IDENTIFICATION</scope>
</reference>